<reference evidence="9" key="1">
    <citation type="submission" date="2020-03" db="EMBL/GenBank/DDBJ databases">
        <authorList>
            <person name="Kislichkina A."/>
            <person name="Dentovskaya S."/>
            <person name="Shaikhutdinov R."/>
            <person name="Ivanov S."/>
            <person name="Sizova A."/>
            <person name="Solomentsev V."/>
            <person name="Bogun A."/>
        </authorList>
    </citation>
    <scope>NUCLEOTIDE SEQUENCE</scope>
    <source>
        <strain evidence="9">SCPM-O-B-8025</strain>
    </source>
</reference>
<gene>
    <name evidence="9" type="ORF">HB980_20370</name>
</gene>
<evidence type="ECO:0000256" key="6">
    <source>
        <dbReference type="ARBA" id="ARBA00022916"/>
    </source>
</evidence>
<dbReference type="PRINTS" id="PR01441">
    <property type="entry name" value="CELLSNTHASEC"/>
</dbReference>
<dbReference type="GO" id="GO:0030244">
    <property type="term" value="P:cellulose biosynthetic process"/>
    <property type="evidence" value="ECO:0007669"/>
    <property type="project" value="UniProtKB-KW"/>
</dbReference>
<dbReference type="RefSeq" id="WP_167311595.1">
    <property type="nucleotide sequence ID" value="NZ_CP110790.1"/>
</dbReference>
<evidence type="ECO:0000256" key="5">
    <source>
        <dbReference type="ARBA" id="ARBA00022803"/>
    </source>
</evidence>
<evidence type="ECO:0000313" key="10">
    <source>
        <dbReference type="Proteomes" id="UP000698240"/>
    </source>
</evidence>
<dbReference type="EMBL" id="JAASAN010000014">
    <property type="protein sequence ID" value="NIL28892.1"/>
    <property type="molecule type" value="Genomic_DNA"/>
</dbReference>
<dbReference type="GO" id="GO:0006011">
    <property type="term" value="P:UDP-alpha-D-glucose metabolic process"/>
    <property type="evidence" value="ECO:0007669"/>
    <property type="project" value="InterPro"/>
</dbReference>
<dbReference type="Proteomes" id="UP000698240">
    <property type="component" value="Unassembled WGS sequence"/>
</dbReference>
<evidence type="ECO:0000259" key="8">
    <source>
        <dbReference type="Pfam" id="PF05420"/>
    </source>
</evidence>
<dbReference type="PANTHER" id="PTHR45586">
    <property type="entry name" value="TPR REPEAT-CONTAINING PROTEIN PA4667"/>
    <property type="match status" value="1"/>
</dbReference>
<comment type="pathway">
    <text evidence="2">Glycan metabolism; bacterial cellulose biosynthesis.</text>
</comment>
<dbReference type="InterPro" id="IPR003921">
    <property type="entry name" value="Cell_synth_C"/>
</dbReference>
<evidence type="ECO:0000313" key="9">
    <source>
        <dbReference type="EMBL" id="NIL28892.1"/>
    </source>
</evidence>
<keyword evidence="5" id="KW-0802">TPR repeat</keyword>
<comment type="caution">
    <text evidence="9">The sequence shown here is derived from an EMBL/GenBank/DDBJ whole genome shotgun (WGS) entry which is preliminary data.</text>
</comment>
<dbReference type="InterPro" id="IPR011990">
    <property type="entry name" value="TPR-like_helical_dom_sf"/>
</dbReference>
<proteinExistence type="predicted"/>
<keyword evidence="4" id="KW-0677">Repeat</keyword>
<protein>
    <submittedName>
        <fullName evidence="9">Tetratricopeptide repeat protein</fullName>
    </submittedName>
</protein>
<dbReference type="SUPFAM" id="SSF48452">
    <property type="entry name" value="TPR-like"/>
    <property type="match status" value="2"/>
</dbReference>
<dbReference type="SMART" id="SM00028">
    <property type="entry name" value="TPR"/>
    <property type="match status" value="8"/>
</dbReference>
<accession>A0AA90XVH7</accession>
<dbReference type="GO" id="GO:0019867">
    <property type="term" value="C:outer membrane"/>
    <property type="evidence" value="ECO:0007669"/>
    <property type="project" value="InterPro"/>
</dbReference>
<organism evidence="9 10">
    <name type="scientific">Yersinia massiliensis</name>
    <dbReference type="NCBI Taxonomy" id="419257"/>
    <lineage>
        <taxon>Bacteria</taxon>
        <taxon>Pseudomonadati</taxon>
        <taxon>Pseudomonadota</taxon>
        <taxon>Gammaproteobacteria</taxon>
        <taxon>Enterobacterales</taxon>
        <taxon>Yersiniaceae</taxon>
        <taxon>Yersinia</taxon>
    </lineage>
</organism>
<feature type="signal peptide" evidence="7">
    <location>
        <begin position="1"/>
        <end position="31"/>
    </location>
</feature>
<name>A0AA90XVH7_9GAMM</name>
<feature type="domain" description="Cellulose synthase operon C C-terminal" evidence="8">
    <location>
        <begin position="1008"/>
        <end position="1334"/>
    </location>
</feature>
<dbReference type="Pfam" id="PF05420">
    <property type="entry name" value="BCSC_C"/>
    <property type="match status" value="1"/>
</dbReference>
<evidence type="ECO:0000256" key="3">
    <source>
        <dbReference type="ARBA" id="ARBA00022729"/>
    </source>
</evidence>
<evidence type="ECO:0000256" key="1">
    <source>
        <dbReference type="ARBA" id="ARBA00003476"/>
    </source>
</evidence>
<dbReference type="InterPro" id="IPR008410">
    <property type="entry name" value="BCSC_C"/>
</dbReference>
<dbReference type="PANTHER" id="PTHR45586:SF1">
    <property type="entry name" value="LIPOPOLYSACCHARIDE ASSEMBLY PROTEIN B"/>
    <property type="match status" value="1"/>
</dbReference>
<dbReference type="InterPro" id="IPR019734">
    <property type="entry name" value="TPR_rpt"/>
</dbReference>
<sequence length="1337" mass="142455">MKSSKVKSSMMNALYLSGVIGFAALPAFVQAAENTPAIKALLDQAAYWHEKAHNDLATSALQKILMVDPNNVDALYLMSLYASENGNKDEALEWRNKLTAASPQDPRLQSLDNAKVMQSISPSQLATARQFASQGNIPKAIESYQNVFNGNKPLDNLAVEYYLTMAGDPTTLPMAISGLQQRVAQLPNDTAARVALGKALTYQQATRRDGIAMLESMAASNREADAALRQALLWITPQPADERLYQAYQQRHPDDQVLADYYKKNIGGAAKGQGYSQLNSGDLASAKTQFESVLAINPNDGDALAGLGFIALRSGDFANAENYLSQAAKQGGANSAQLAAQAQDAHFYGELDKAKKALASGNIDSALALSAPLAQATGDKGTSVALFRADLLRRKGDLSGTEQAYRNILAQNPQNNDAKLGLYYVLQQQKQDAQAQQVLQTVPSNLRPAAAPAGINVDPIRREAALALQRNDPQGALNLLQQALAKQPSNIWVRLDMARILQQQGNAAQAQSLMAEAAMPGAPADNLYAAALFAAENKDWSTSHRLLSQIPPARQTKEIRALSDRVEFNQKMATADAYLANGDSANAAIILRGLAQNPPSAPSDVGNLAKDLMAAGDSTTAVNLVRKNISNGIHGKAGDYAAQISVLTQSGLTQEAEALLSNPAIQSSTSPIEISRLRMGTTINQADALREQGQYAAAYDKLIVALQNDPQNIDLMLAMGRLYQSGKMNDEAGKVYAYLLKRDPTNEGARVGAVNVALAKGDVQSARQLMLGMRGPRTPERLLLAARVAEAEGDHEQALALLRSAKGKMIGLEGADSVSGANIAGLQLVDNPFINQTTRTQARTGSLYGAVLPWQNAAGDGVMAGGVNNLAATASVAQNGTLKQVDQMMDSLQDKTASWAQGNISIRSRDGESGLSELTEAKAPLTFAGVPFDTSRLSFTVTPVSLNAGSTSGTGSNRFGTGALQQGLEVKNATEASALAATTSAAALAAATTAQLQAQTDRETACQGTGSATQACTDARLAENDANTAKQLAANNLITAQTFSPNDFTADSPGSQQESGVELALALAGEDYKADIGTTPLGQDMSSLIGGLQWAPKLGQFARLAMTAERRPVIDSLLSYVGATDRISGQKWGAVTKNGGGLNLSYDDGDAGLYAGVNYYSYLGDNVKSNNAITSSVGAYIRPYRYDDRELKTGVNISYMNFSKNLSYFSFGQGGYFSPQDYVSVSFPVEYSQHYGNWNYKLGGAVGYQSYSQDESKYFPNNPALQAQLEQYVRDGYSTESSYAAQSKNGIGYNFKADGSYNLQKNMQIGGQVGYDTFGDYSETTALIYFRYLLDGK</sequence>
<evidence type="ECO:0000256" key="7">
    <source>
        <dbReference type="SAM" id="SignalP"/>
    </source>
</evidence>
<evidence type="ECO:0000256" key="2">
    <source>
        <dbReference type="ARBA" id="ARBA00005186"/>
    </source>
</evidence>
<keyword evidence="6" id="KW-0135">Cellulose biosynthesis</keyword>
<dbReference type="SUPFAM" id="SSF81901">
    <property type="entry name" value="HCP-like"/>
    <property type="match status" value="1"/>
</dbReference>
<evidence type="ECO:0000256" key="4">
    <source>
        <dbReference type="ARBA" id="ARBA00022737"/>
    </source>
</evidence>
<feature type="chain" id="PRO_5041745230" evidence="7">
    <location>
        <begin position="32"/>
        <end position="1337"/>
    </location>
</feature>
<dbReference type="Pfam" id="PF14559">
    <property type="entry name" value="TPR_19"/>
    <property type="match status" value="3"/>
</dbReference>
<dbReference type="InterPro" id="IPR051012">
    <property type="entry name" value="CellSynth/LPSAsmb/PSIAsmb"/>
</dbReference>
<comment type="function">
    <text evidence="1">Required for maximal bacterial cellulose synthesis.</text>
</comment>
<dbReference type="Gene3D" id="1.25.40.10">
    <property type="entry name" value="Tetratricopeptide repeat domain"/>
    <property type="match status" value="5"/>
</dbReference>
<keyword evidence="3 7" id="KW-0732">Signal</keyword>